<sequence>MSALSVIIVAGGRGLRMGHEVPKQFLNIGRRPVLMHTIEKFYSYDSAISVVLVLPSDQFPYWKALCRKHNFLLSHKLVEGGPTRYNSVKNGLAHIGDSDLVGIHDGVRPFVSNQTIERCYLVAQSHGAAIPVLEVVESIRKVEGDRSWMKPRSAYRTVQTPQVFKSSILKNAYDLPFNPDFTDDASVVEAAGYDITLVEGNRENIKITSPFDLVVADAMIREE</sequence>
<organism evidence="4 5">
    <name type="scientific">Marinilabilia rubra</name>
    <dbReference type="NCBI Taxonomy" id="2162893"/>
    <lineage>
        <taxon>Bacteria</taxon>
        <taxon>Pseudomonadati</taxon>
        <taxon>Bacteroidota</taxon>
        <taxon>Bacteroidia</taxon>
        <taxon>Marinilabiliales</taxon>
        <taxon>Marinilabiliaceae</taxon>
        <taxon>Marinilabilia</taxon>
    </lineage>
</organism>
<dbReference type="NCBIfam" id="NF001186">
    <property type="entry name" value="PRK00155.2-3"/>
    <property type="match status" value="1"/>
</dbReference>
<comment type="catalytic activity">
    <reaction evidence="3">
        <text>2-C-methyl-D-erythritol 4-phosphate + CTP + H(+) = 4-CDP-2-C-methyl-D-erythritol + diphosphate</text>
        <dbReference type="Rhea" id="RHEA:13429"/>
        <dbReference type="ChEBI" id="CHEBI:15378"/>
        <dbReference type="ChEBI" id="CHEBI:33019"/>
        <dbReference type="ChEBI" id="CHEBI:37563"/>
        <dbReference type="ChEBI" id="CHEBI:57823"/>
        <dbReference type="ChEBI" id="CHEBI:58262"/>
        <dbReference type="EC" id="2.7.7.60"/>
    </reaction>
</comment>
<dbReference type="FunFam" id="3.90.550.10:FF:000003">
    <property type="entry name" value="2-C-methyl-D-erythritol 4-phosphate cytidylyltransferase"/>
    <property type="match status" value="1"/>
</dbReference>
<feature type="site" description="Positions MEP for the nucleophilic attack" evidence="3">
    <location>
        <position position="206"/>
    </location>
</feature>
<comment type="pathway">
    <text evidence="3">Isoprenoid biosynthesis; isopentenyl diphosphate biosynthesis via DXP pathway; isopentenyl diphosphate from 1-deoxy-D-xylulose 5-phosphate: step 2/6.</text>
</comment>
<gene>
    <name evidence="3" type="primary">ispD</name>
    <name evidence="4" type="ORF">DDZ16_00620</name>
</gene>
<dbReference type="UniPathway" id="UPA00056">
    <property type="reaction ID" value="UER00093"/>
</dbReference>
<dbReference type="GO" id="GO:0019288">
    <property type="term" value="P:isopentenyl diphosphate biosynthetic process, methylerythritol 4-phosphate pathway"/>
    <property type="evidence" value="ECO:0007669"/>
    <property type="project" value="UniProtKB-UniRule"/>
</dbReference>
<evidence type="ECO:0000256" key="2">
    <source>
        <dbReference type="ARBA" id="ARBA00022695"/>
    </source>
</evidence>
<comment type="function">
    <text evidence="3">Catalyzes the formation of 4-diphosphocytidyl-2-C-methyl-D-erythritol from CTP and 2-C-methyl-D-erythritol 4-phosphate (MEP).</text>
</comment>
<dbReference type="InterPro" id="IPR001228">
    <property type="entry name" value="IspD"/>
</dbReference>
<protein>
    <recommendedName>
        <fullName evidence="3">2-C-methyl-D-erythritol 4-phosphate cytidylyltransferase</fullName>
        <ecNumber evidence="3">2.7.7.60</ecNumber>
    </recommendedName>
    <alternativeName>
        <fullName evidence="3">4-diphosphocytidyl-2C-methyl-D-erythritol synthase</fullName>
    </alternativeName>
    <alternativeName>
        <fullName evidence="3">MEP cytidylyltransferase</fullName>
        <shortName evidence="3">MCT</shortName>
    </alternativeName>
</protein>
<dbReference type="NCBIfam" id="TIGR00453">
    <property type="entry name" value="ispD"/>
    <property type="match status" value="1"/>
</dbReference>
<dbReference type="HAMAP" id="MF_00108">
    <property type="entry name" value="IspD"/>
    <property type="match status" value="1"/>
</dbReference>
<dbReference type="PANTHER" id="PTHR32125:SF4">
    <property type="entry name" value="2-C-METHYL-D-ERYTHRITOL 4-PHOSPHATE CYTIDYLYLTRANSFERASE, CHLOROPLASTIC"/>
    <property type="match status" value="1"/>
</dbReference>
<evidence type="ECO:0000313" key="5">
    <source>
        <dbReference type="Proteomes" id="UP000244956"/>
    </source>
</evidence>
<dbReference type="InterPro" id="IPR029044">
    <property type="entry name" value="Nucleotide-diphossugar_trans"/>
</dbReference>
<dbReference type="InterPro" id="IPR050088">
    <property type="entry name" value="IspD/TarI_cytidylyltransf_bact"/>
</dbReference>
<keyword evidence="1 3" id="KW-0808">Transferase</keyword>
<keyword evidence="5" id="KW-1185">Reference proteome</keyword>
<evidence type="ECO:0000313" key="4">
    <source>
        <dbReference type="EMBL" id="PWE01024.1"/>
    </source>
</evidence>
<evidence type="ECO:0000256" key="1">
    <source>
        <dbReference type="ARBA" id="ARBA00022679"/>
    </source>
</evidence>
<keyword evidence="3" id="KW-0414">Isoprene biosynthesis</keyword>
<dbReference type="SUPFAM" id="SSF53448">
    <property type="entry name" value="Nucleotide-diphospho-sugar transferases"/>
    <property type="match status" value="1"/>
</dbReference>
<dbReference type="EC" id="2.7.7.60" evidence="3"/>
<dbReference type="OrthoDB" id="9806837at2"/>
<comment type="similarity">
    <text evidence="3">Belongs to the IspD/TarI cytidylyltransferase family. IspD subfamily.</text>
</comment>
<reference evidence="4 5" key="1">
    <citation type="submission" date="2018-05" db="EMBL/GenBank/DDBJ databases">
        <title>Marinilabilia rubrum sp. nov., isolated from saltern sediment.</title>
        <authorList>
            <person name="Zhang R."/>
        </authorList>
    </citation>
    <scope>NUCLEOTIDE SEQUENCE [LARGE SCALE GENOMIC DNA]</scope>
    <source>
        <strain evidence="4 5">WTE16</strain>
    </source>
</reference>
<dbReference type="EMBL" id="QEWP01000001">
    <property type="protein sequence ID" value="PWE01024.1"/>
    <property type="molecule type" value="Genomic_DNA"/>
</dbReference>
<proteinExistence type="inferred from homology"/>
<dbReference type="InterPro" id="IPR034683">
    <property type="entry name" value="IspD/TarI"/>
</dbReference>
<dbReference type="Proteomes" id="UP000244956">
    <property type="component" value="Unassembled WGS sequence"/>
</dbReference>
<comment type="caution">
    <text evidence="4">The sequence shown here is derived from an EMBL/GenBank/DDBJ whole genome shotgun (WGS) entry which is preliminary data.</text>
</comment>
<feature type="site" description="Transition state stabilizer" evidence="3">
    <location>
        <position position="23"/>
    </location>
</feature>
<accession>A0A2U2BD75</accession>
<dbReference type="Gene3D" id="3.90.550.10">
    <property type="entry name" value="Spore Coat Polysaccharide Biosynthesis Protein SpsA, Chain A"/>
    <property type="match status" value="1"/>
</dbReference>
<dbReference type="PANTHER" id="PTHR32125">
    <property type="entry name" value="2-C-METHYL-D-ERYTHRITOL 4-PHOSPHATE CYTIDYLYLTRANSFERASE, CHLOROPLASTIC"/>
    <property type="match status" value="1"/>
</dbReference>
<feature type="site" description="Positions MEP for the nucleophilic attack" evidence="3">
    <location>
        <position position="152"/>
    </location>
</feature>
<name>A0A2U2BD75_9BACT</name>
<dbReference type="CDD" id="cd02516">
    <property type="entry name" value="CDP-ME_synthetase"/>
    <property type="match status" value="1"/>
</dbReference>
<dbReference type="Pfam" id="PF01128">
    <property type="entry name" value="IspD"/>
    <property type="match status" value="1"/>
</dbReference>
<keyword evidence="2 3" id="KW-0548">Nucleotidyltransferase</keyword>
<dbReference type="RefSeq" id="WP_109262479.1">
    <property type="nucleotide sequence ID" value="NZ_QEWP01000001.1"/>
</dbReference>
<evidence type="ECO:0000256" key="3">
    <source>
        <dbReference type="HAMAP-Rule" id="MF_00108"/>
    </source>
</evidence>
<dbReference type="GO" id="GO:0050518">
    <property type="term" value="F:2-C-methyl-D-erythritol 4-phosphate cytidylyltransferase activity"/>
    <property type="evidence" value="ECO:0007669"/>
    <property type="project" value="UniProtKB-UniRule"/>
</dbReference>
<feature type="site" description="Transition state stabilizer" evidence="3">
    <location>
        <position position="16"/>
    </location>
</feature>
<dbReference type="AlphaFoldDB" id="A0A2U2BD75"/>